<feature type="binding site" description="axial binding residue" evidence="13">
    <location>
        <position position="395"/>
    </location>
    <ligand>
        <name>heme</name>
        <dbReference type="ChEBI" id="CHEBI:30413"/>
    </ligand>
    <ligandPart>
        <name>Fe</name>
        <dbReference type="ChEBI" id="CHEBI:18248"/>
    </ligandPart>
</feature>
<evidence type="ECO:0000313" key="15">
    <source>
        <dbReference type="EMBL" id="EMD36387.1"/>
    </source>
</evidence>
<protein>
    <recommendedName>
        <fullName evidence="17">Cytochrome P450</fullName>
    </recommendedName>
</protein>
<sequence length="461" mass="52731">MFDVPRKDMHIKLRELSREYGSDVISLRLTGTRIIALNSMTAILDLLEKRSSIYSDRPRLLMLTDLIGFGWSLPIIPYGKDWRLSRKMFMHLFQPNAVRQWRFIEKEEANELLRRLLHDPDSFCTHLRRMAGAIILRVAYGIKPQERNDPFIQIAERAARVVTIAGEAGGYLVEALPVLKYLPEWMPGTQFKQDAKLFGQWANDLLHVPYNHIKDRLLPRCAVTELLEHFVYDSSDKAYTEYIARGTIATIYLGRYTEIVSVLETFVMAMALHPEVQEKAWRELECAIGAHQLPDFADQHVLPYITAIMKETIRWKPTIPLVLPRLLNVDDVYNGMHIPKGSLILANSWAVLYDESTYPNPSSFDPDRFIKDNQLDPTVPDPSLVAAFSFGRRICPGLDLAEEELWLTMASILATFKIENGTDPAGQTLRPDTAFESGFIVHPRPFKCSIIPRSSQHKALI</sequence>
<feature type="non-terminal residue" evidence="15">
    <location>
        <position position="461"/>
    </location>
</feature>
<dbReference type="STRING" id="914234.M2RD77"/>
<name>M2RD77_CERS8</name>
<evidence type="ECO:0000256" key="1">
    <source>
        <dbReference type="ARBA" id="ARBA00001971"/>
    </source>
</evidence>
<evidence type="ECO:0000256" key="3">
    <source>
        <dbReference type="ARBA" id="ARBA00005179"/>
    </source>
</evidence>
<keyword evidence="16" id="KW-1185">Reference proteome</keyword>
<keyword evidence="11 14" id="KW-0503">Monooxygenase</keyword>
<dbReference type="Gene3D" id="1.10.630.10">
    <property type="entry name" value="Cytochrome P450"/>
    <property type="match status" value="1"/>
</dbReference>
<comment type="pathway">
    <text evidence="3">Secondary metabolite biosynthesis.</text>
</comment>
<evidence type="ECO:0000313" key="16">
    <source>
        <dbReference type="Proteomes" id="UP000016930"/>
    </source>
</evidence>
<gene>
    <name evidence="15" type="ORF">CERSUDRAFT_138007</name>
</gene>
<evidence type="ECO:0000256" key="14">
    <source>
        <dbReference type="RuleBase" id="RU000461"/>
    </source>
</evidence>
<dbReference type="GO" id="GO:0020037">
    <property type="term" value="F:heme binding"/>
    <property type="evidence" value="ECO:0007669"/>
    <property type="project" value="InterPro"/>
</dbReference>
<organism evidence="15 16">
    <name type="scientific">Ceriporiopsis subvermispora (strain B)</name>
    <name type="common">White-rot fungus</name>
    <name type="synonym">Gelatoporia subvermispora</name>
    <dbReference type="NCBI Taxonomy" id="914234"/>
    <lineage>
        <taxon>Eukaryota</taxon>
        <taxon>Fungi</taxon>
        <taxon>Dikarya</taxon>
        <taxon>Basidiomycota</taxon>
        <taxon>Agaricomycotina</taxon>
        <taxon>Agaricomycetes</taxon>
        <taxon>Polyporales</taxon>
        <taxon>Gelatoporiaceae</taxon>
        <taxon>Gelatoporia</taxon>
    </lineage>
</organism>
<keyword evidence="5 13" id="KW-0349">Heme</keyword>
<evidence type="ECO:0000256" key="5">
    <source>
        <dbReference type="ARBA" id="ARBA00022617"/>
    </source>
</evidence>
<dbReference type="InterPro" id="IPR050364">
    <property type="entry name" value="Cytochrome_P450_fung"/>
</dbReference>
<keyword evidence="6" id="KW-0812">Transmembrane</keyword>
<dbReference type="PROSITE" id="PS00086">
    <property type="entry name" value="CYTOCHROME_P450"/>
    <property type="match status" value="1"/>
</dbReference>
<evidence type="ECO:0000256" key="7">
    <source>
        <dbReference type="ARBA" id="ARBA00022723"/>
    </source>
</evidence>
<dbReference type="PRINTS" id="PR00463">
    <property type="entry name" value="EP450I"/>
</dbReference>
<comment type="subcellular location">
    <subcellularLocation>
        <location evidence="2">Membrane</location>
        <topology evidence="2">Single-pass membrane protein</topology>
    </subcellularLocation>
</comment>
<evidence type="ECO:0000256" key="4">
    <source>
        <dbReference type="ARBA" id="ARBA00010617"/>
    </source>
</evidence>
<keyword evidence="7 13" id="KW-0479">Metal-binding</keyword>
<dbReference type="Proteomes" id="UP000016930">
    <property type="component" value="Unassembled WGS sequence"/>
</dbReference>
<evidence type="ECO:0008006" key="17">
    <source>
        <dbReference type="Google" id="ProtNLM"/>
    </source>
</evidence>
<dbReference type="HOGENOM" id="CLU_001570_2_3_1"/>
<evidence type="ECO:0000256" key="11">
    <source>
        <dbReference type="ARBA" id="ARBA00023033"/>
    </source>
</evidence>
<keyword evidence="12" id="KW-0472">Membrane</keyword>
<evidence type="ECO:0000256" key="8">
    <source>
        <dbReference type="ARBA" id="ARBA00022989"/>
    </source>
</evidence>
<evidence type="ECO:0000256" key="10">
    <source>
        <dbReference type="ARBA" id="ARBA00023004"/>
    </source>
</evidence>
<dbReference type="GO" id="GO:0004497">
    <property type="term" value="F:monooxygenase activity"/>
    <property type="evidence" value="ECO:0007669"/>
    <property type="project" value="UniProtKB-KW"/>
</dbReference>
<evidence type="ECO:0000256" key="9">
    <source>
        <dbReference type="ARBA" id="ARBA00023002"/>
    </source>
</evidence>
<dbReference type="PANTHER" id="PTHR46300:SF7">
    <property type="entry name" value="P450, PUTATIVE (EUROFUNG)-RELATED"/>
    <property type="match status" value="1"/>
</dbReference>
<evidence type="ECO:0000256" key="13">
    <source>
        <dbReference type="PIRSR" id="PIRSR602401-1"/>
    </source>
</evidence>
<keyword evidence="9 14" id="KW-0560">Oxidoreductase</keyword>
<evidence type="ECO:0000256" key="6">
    <source>
        <dbReference type="ARBA" id="ARBA00022692"/>
    </source>
</evidence>
<accession>M2RD77</accession>
<dbReference type="PRINTS" id="PR00385">
    <property type="entry name" value="P450"/>
</dbReference>
<dbReference type="GO" id="GO:0016020">
    <property type="term" value="C:membrane"/>
    <property type="evidence" value="ECO:0007669"/>
    <property type="project" value="UniProtKB-SubCell"/>
</dbReference>
<dbReference type="SUPFAM" id="SSF48264">
    <property type="entry name" value="Cytochrome P450"/>
    <property type="match status" value="1"/>
</dbReference>
<evidence type="ECO:0000256" key="2">
    <source>
        <dbReference type="ARBA" id="ARBA00004167"/>
    </source>
</evidence>
<dbReference type="InterPro" id="IPR002401">
    <property type="entry name" value="Cyt_P450_E_grp-I"/>
</dbReference>
<keyword evidence="8" id="KW-1133">Transmembrane helix</keyword>
<evidence type="ECO:0000256" key="12">
    <source>
        <dbReference type="ARBA" id="ARBA00023136"/>
    </source>
</evidence>
<dbReference type="OrthoDB" id="2789670at2759"/>
<dbReference type="InterPro" id="IPR017972">
    <property type="entry name" value="Cyt_P450_CS"/>
</dbReference>
<dbReference type="PANTHER" id="PTHR46300">
    <property type="entry name" value="P450, PUTATIVE (EUROFUNG)-RELATED-RELATED"/>
    <property type="match status" value="1"/>
</dbReference>
<comment type="cofactor">
    <cofactor evidence="1 13">
        <name>heme</name>
        <dbReference type="ChEBI" id="CHEBI:30413"/>
    </cofactor>
</comment>
<dbReference type="CDD" id="cd11065">
    <property type="entry name" value="CYP64-like"/>
    <property type="match status" value="1"/>
</dbReference>
<dbReference type="InterPro" id="IPR036396">
    <property type="entry name" value="Cyt_P450_sf"/>
</dbReference>
<dbReference type="InterPro" id="IPR001128">
    <property type="entry name" value="Cyt_P450"/>
</dbReference>
<dbReference type="Pfam" id="PF00067">
    <property type="entry name" value="p450"/>
    <property type="match status" value="1"/>
</dbReference>
<dbReference type="AlphaFoldDB" id="M2RD77"/>
<reference evidence="15 16" key="1">
    <citation type="journal article" date="2012" name="Proc. Natl. Acad. Sci. U.S.A.">
        <title>Comparative genomics of Ceriporiopsis subvermispora and Phanerochaete chrysosporium provide insight into selective ligninolysis.</title>
        <authorList>
            <person name="Fernandez-Fueyo E."/>
            <person name="Ruiz-Duenas F.J."/>
            <person name="Ferreira P."/>
            <person name="Floudas D."/>
            <person name="Hibbett D.S."/>
            <person name="Canessa P."/>
            <person name="Larrondo L.F."/>
            <person name="James T.Y."/>
            <person name="Seelenfreund D."/>
            <person name="Lobos S."/>
            <person name="Polanco R."/>
            <person name="Tello M."/>
            <person name="Honda Y."/>
            <person name="Watanabe T."/>
            <person name="Watanabe T."/>
            <person name="Ryu J.S."/>
            <person name="Kubicek C.P."/>
            <person name="Schmoll M."/>
            <person name="Gaskell J."/>
            <person name="Hammel K.E."/>
            <person name="St John F.J."/>
            <person name="Vanden Wymelenberg A."/>
            <person name="Sabat G."/>
            <person name="Splinter BonDurant S."/>
            <person name="Syed K."/>
            <person name="Yadav J.S."/>
            <person name="Doddapaneni H."/>
            <person name="Subramanian V."/>
            <person name="Lavin J.L."/>
            <person name="Oguiza J.A."/>
            <person name="Perez G."/>
            <person name="Pisabarro A.G."/>
            <person name="Ramirez L."/>
            <person name="Santoyo F."/>
            <person name="Master E."/>
            <person name="Coutinho P.M."/>
            <person name="Henrissat B."/>
            <person name="Lombard V."/>
            <person name="Magnuson J.K."/>
            <person name="Kuees U."/>
            <person name="Hori C."/>
            <person name="Igarashi K."/>
            <person name="Samejima M."/>
            <person name="Held B.W."/>
            <person name="Barry K.W."/>
            <person name="LaButti K.M."/>
            <person name="Lapidus A."/>
            <person name="Lindquist E.A."/>
            <person name="Lucas S.M."/>
            <person name="Riley R."/>
            <person name="Salamov A.A."/>
            <person name="Hoffmeister D."/>
            <person name="Schwenk D."/>
            <person name="Hadar Y."/>
            <person name="Yarden O."/>
            <person name="de Vries R.P."/>
            <person name="Wiebenga A."/>
            <person name="Stenlid J."/>
            <person name="Eastwood D."/>
            <person name="Grigoriev I.V."/>
            <person name="Berka R.M."/>
            <person name="Blanchette R.A."/>
            <person name="Kersten P."/>
            <person name="Martinez A.T."/>
            <person name="Vicuna R."/>
            <person name="Cullen D."/>
        </authorList>
    </citation>
    <scope>NUCLEOTIDE SEQUENCE [LARGE SCALE GENOMIC DNA]</scope>
    <source>
        <strain evidence="15 16">B</strain>
    </source>
</reference>
<proteinExistence type="inferred from homology"/>
<dbReference type="EMBL" id="KB445798">
    <property type="protein sequence ID" value="EMD36387.1"/>
    <property type="molecule type" value="Genomic_DNA"/>
</dbReference>
<keyword evidence="10 13" id="KW-0408">Iron</keyword>
<dbReference type="GO" id="GO:0016705">
    <property type="term" value="F:oxidoreductase activity, acting on paired donors, with incorporation or reduction of molecular oxygen"/>
    <property type="evidence" value="ECO:0007669"/>
    <property type="project" value="InterPro"/>
</dbReference>
<dbReference type="GO" id="GO:0005506">
    <property type="term" value="F:iron ion binding"/>
    <property type="evidence" value="ECO:0007669"/>
    <property type="project" value="InterPro"/>
</dbReference>
<comment type="similarity">
    <text evidence="4 14">Belongs to the cytochrome P450 family.</text>
</comment>